<feature type="repeat" description="TPR" evidence="1">
    <location>
        <begin position="108"/>
        <end position="141"/>
    </location>
</feature>
<dbReference type="Pfam" id="PF13181">
    <property type="entry name" value="TPR_8"/>
    <property type="match status" value="1"/>
</dbReference>
<dbReference type="InParanoid" id="A0A1E7FB52"/>
<dbReference type="Gene3D" id="1.25.40.10">
    <property type="entry name" value="Tetratricopeptide repeat domain"/>
    <property type="match status" value="1"/>
</dbReference>
<evidence type="ECO:0000256" key="1">
    <source>
        <dbReference type="PROSITE-ProRule" id="PRU00339"/>
    </source>
</evidence>
<dbReference type="EMBL" id="KV784359">
    <property type="protein sequence ID" value="OEU15376.1"/>
    <property type="molecule type" value="Genomic_DNA"/>
</dbReference>
<dbReference type="AlphaFoldDB" id="A0A1E7FB52"/>
<dbReference type="KEGG" id="fcy:FRACYDRAFT_186750"/>
<dbReference type="OrthoDB" id="42092at2759"/>
<dbReference type="SMART" id="SM00028">
    <property type="entry name" value="TPR"/>
    <property type="match status" value="3"/>
</dbReference>
<evidence type="ECO:0000313" key="3">
    <source>
        <dbReference type="Proteomes" id="UP000095751"/>
    </source>
</evidence>
<reference evidence="2 3" key="1">
    <citation type="submission" date="2016-09" db="EMBL/GenBank/DDBJ databases">
        <title>Extensive genetic diversity and differential bi-allelic expression allows diatom success in the polar Southern Ocean.</title>
        <authorList>
            <consortium name="DOE Joint Genome Institute"/>
            <person name="Mock T."/>
            <person name="Otillar R.P."/>
            <person name="Strauss J."/>
            <person name="Dupont C."/>
            <person name="Frickenhaus S."/>
            <person name="Maumus F."/>
            <person name="Mcmullan M."/>
            <person name="Sanges R."/>
            <person name="Schmutz J."/>
            <person name="Toseland A."/>
            <person name="Valas R."/>
            <person name="Veluchamy A."/>
            <person name="Ward B.J."/>
            <person name="Allen A."/>
            <person name="Barry K."/>
            <person name="Falciatore A."/>
            <person name="Ferrante M."/>
            <person name="Fortunato A.E."/>
            <person name="Gloeckner G."/>
            <person name="Gruber A."/>
            <person name="Hipkin R."/>
            <person name="Janech M."/>
            <person name="Kroth P."/>
            <person name="Leese F."/>
            <person name="Lindquist E."/>
            <person name="Lyon B.R."/>
            <person name="Martin J."/>
            <person name="Mayer C."/>
            <person name="Parker M."/>
            <person name="Quesneville H."/>
            <person name="Raymond J."/>
            <person name="Uhlig C."/>
            <person name="Valentin K.U."/>
            <person name="Worden A.Z."/>
            <person name="Armbrust E.V."/>
            <person name="Bowler C."/>
            <person name="Green B."/>
            <person name="Moulton V."/>
            <person name="Van Oosterhout C."/>
            <person name="Grigoriev I."/>
        </authorList>
    </citation>
    <scope>NUCLEOTIDE SEQUENCE [LARGE SCALE GENOMIC DNA]</scope>
    <source>
        <strain evidence="2 3">CCMP1102</strain>
    </source>
</reference>
<sequence length="173" mass="19505">DLISTDNLYQILKFSEDQTTATVITDTFKEIWKAHKDDDIRYKFDTGVNYLLNGKTDSALSIFTEVVDEDGKFAEAWNKASTCEFMIGNLDASMAASQKTLEIIPTHFQAMNGLGLVYSEKRDLNHARDSFRKSIELDPWAPVATRLGVCLDTIKRWKKTSVLNSEGGIDTKK</sequence>
<organism evidence="2 3">
    <name type="scientific">Fragilariopsis cylindrus CCMP1102</name>
    <dbReference type="NCBI Taxonomy" id="635003"/>
    <lineage>
        <taxon>Eukaryota</taxon>
        <taxon>Sar</taxon>
        <taxon>Stramenopiles</taxon>
        <taxon>Ochrophyta</taxon>
        <taxon>Bacillariophyta</taxon>
        <taxon>Bacillariophyceae</taxon>
        <taxon>Bacillariophycidae</taxon>
        <taxon>Bacillariales</taxon>
        <taxon>Bacillariaceae</taxon>
        <taxon>Fragilariopsis</taxon>
    </lineage>
</organism>
<dbReference type="InterPro" id="IPR019734">
    <property type="entry name" value="TPR_rpt"/>
</dbReference>
<dbReference type="InterPro" id="IPR011990">
    <property type="entry name" value="TPR-like_helical_dom_sf"/>
</dbReference>
<dbReference type="Proteomes" id="UP000095751">
    <property type="component" value="Unassembled WGS sequence"/>
</dbReference>
<name>A0A1E7FB52_9STRA</name>
<evidence type="ECO:0000313" key="2">
    <source>
        <dbReference type="EMBL" id="OEU15376.1"/>
    </source>
</evidence>
<proteinExistence type="predicted"/>
<accession>A0A1E7FB52</accession>
<keyword evidence="3" id="KW-1185">Reference proteome</keyword>
<dbReference type="PROSITE" id="PS50005">
    <property type="entry name" value="TPR"/>
    <property type="match status" value="1"/>
</dbReference>
<gene>
    <name evidence="2" type="ORF">FRACYDRAFT_186750</name>
</gene>
<keyword evidence="1" id="KW-0802">TPR repeat</keyword>
<dbReference type="SUPFAM" id="SSF48452">
    <property type="entry name" value="TPR-like"/>
    <property type="match status" value="1"/>
</dbReference>
<protein>
    <submittedName>
        <fullName evidence="2">TPR-like protein</fullName>
    </submittedName>
</protein>
<feature type="non-terminal residue" evidence="2">
    <location>
        <position position="1"/>
    </location>
</feature>